<protein>
    <submittedName>
        <fullName evidence="1">Uncharacterized protein</fullName>
    </submittedName>
</protein>
<reference evidence="1 2" key="1">
    <citation type="journal article" date="2006" name="Science">
        <title>The genome of black cottonwood, Populus trichocarpa (Torr. &amp; Gray).</title>
        <authorList>
            <person name="Tuskan G.A."/>
            <person name="Difazio S."/>
            <person name="Jansson S."/>
            <person name="Bohlmann J."/>
            <person name="Grigoriev I."/>
            <person name="Hellsten U."/>
            <person name="Putnam N."/>
            <person name="Ralph S."/>
            <person name="Rombauts S."/>
            <person name="Salamov A."/>
            <person name="Schein J."/>
            <person name="Sterck L."/>
            <person name="Aerts A."/>
            <person name="Bhalerao R.R."/>
            <person name="Bhalerao R.P."/>
            <person name="Blaudez D."/>
            <person name="Boerjan W."/>
            <person name="Brun A."/>
            <person name="Brunner A."/>
            <person name="Busov V."/>
            <person name="Campbell M."/>
            <person name="Carlson J."/>
            <person name="Chalot M."/>
            <person name="Chapman J."/>
            <person name="Chen G.L."/>
            <person name="Cooper D."/>
            <person name="Coutinho P.M."/>
            <person name="Couturier J."/>
            <person name="Covert S."/>
            <person name="Cronk Q."/>
            <person name="Cunningham R."/>
            <person name="Davis J."/>
            <person name="Degroeve S."/>
            <person name="Dejardin A."/>
            <person name="Depamphilis C."/>
            <person name="Detter J."/>
            <person name="Dirks B."/>
            <person name="Dubchak I."/>
            <person name="Duplessis S."/>
            <person name="Ehlting J."/>
            <person name="Ellis B."/>
            <person name="Gendler K."/>
            <person name="Goodstein D."/>
            <person name="Gribskov M."/>
            <person name="Grimwood J."/>
            <person name="Groover A."/>
            <person name="Gunter L."/>
            <person name="Hamberger B."/>
            <person name="Heinze B."/>
            <person name="Helariutta Y."/>
            <person name="Henrissat B."/>
            <person name="Holligan D."/>
            <person name="Holt R."/>
            <person name="Huang W."/>
            <person name="Islam-Faridi N."/>
            <person name="Jones S."/>
            <person name="Jones-Rhoades M."/>
            <person name="Jorgensen R."/>
            <person name="Joshi C."/>
            <person name="Kangasjarvi J."/>
            <person name="Karlsson J."/>
            <person name="Kelleher C."/>
            <person name="Kirkpatrick R."/>
            <person name="Kirst M."/>
            <person name="Kohler A."/>
            <person name="Kalluri U."/>
            <person name="Larimer F."/>
            <person name="Leebens-Mack J."/>
            <person name="Leple J.C."/>
            <person name="Locascio P."/>
            <person name="Lou Y."/>
            <person name="Lucas S."/>
            <person name="Martin F."/>
            <person name="Montanini B."/>
            <person name="Napoli C."/>
            <person name="Nelson D.R."/>
            <person name="Nelson C."/>
            <person name="Nieminen K."/>
            <person name="Nilsson O."/>
            <person name="Pereda V."/>
            <person name="Peter G."/>
            <person name="Philippe R."/>
            <person name="Pilate G."/>
            <person name="Poliakov A."/>
            <person name="Razumovskaya J."/>
            <person name="Richardson P."/>
            <person name="Rinaldi C."/>
            <person name="Ritland K."/>
            <person name="Rouze P."/>
            <person name="Ryaboy D."/>
            <person name="Schmutz J."/>
            <person name="Schrader J."/>
            <person name="Segerman B."/>
            <person name="Shin H."/>
            <person name="Siddiqui A."/>
            <person name="Sterky F."/>
            <person name="Terry A."/>
            <person name="Tsai C.J."/>
            <person name="Uberbacher E."/>
            <person name="Unneberg P."/>
            <person name="Vahala J."/>
            <person name="Wall K."/>
            <person name="Wessler S."/>
            <person name="Yang G."/>
            <person name="Yin T."/>
            <person name="Douglas C."/>
            <person name="Marra M."/>
            <person name="Sandberg G."/>
            <person name="Van de Peer Y."/>
            <person name="Rokhsar D."/>
        </authorList>
    </citation>
    <scope>NUCLEOTIDE SEQUENCE [LARGE SCALE GENOMIC DNA]</scope>
    <source>
        <strain evidence="2">cv. Nisqually</strain>
    </source>
</reference>
<accession>A0A3N7FPC0</accession>
<organism evidence="1 2">
    <name type="scientific">Populus trichocarpa</name>
    <name type="common">Western balsam poplar</name>
    <name type="synonym">Populus balsamifera subsp. trichocarpa</name>
    <dbReference type="NCBI Taxonomy" id="3694"/>
    <lineage>
        <taxon>Eukaryota</taxon>
        <taxon>Viridiplantae</taxon>
        <taxon>Streptophyta</taxon>
        <taxon>Embryophyta</taxon>
        <taxon>Tracheophyta</taxon>
        <taxon>Spermatophyta</taxon>
        <taxon>Magnoliopsida</taxon>
        <taxon>eudicotyledons</taxon>
        <taxon>Gunneridae</taxon>
        <taxon>Pentapetalae</taxon>
        <taxon>rosids</taxon>
        <taxon>fabids</taxon>
        <taxon>Malpighiales</taxon>
        <taxon>Salicaceae</taxon>
        <taxon>Saliceae</taxon>
        <taxon>Populus</taxon>
    </lineage>
</organism>
<keyword evidence="2" id="KW-1185">Reference proteome</keyword>
<evidence type="ECO:0000313" key="1">
    <source>
        <dbReference type="EMBL" id="RQO95820.1"/>
    </source>
</evidence>
<dbReference type="AlphaFoldDB" id="A0A3N7FPC0"/>
<dbReference type="EMBL" id="CM009298">
    <property type="protein sequence ID" value="RQO95820.1"/>
    <property type="molecule type" value="Genomic_DNA"/>
</dbReference>
<evidence type="ECO:0000313" key="2">
    <source>
        <dbReference type="Proteomes" id="UP000006729"/>
    </source>
</evidence>
<name>A0A3N7FPC0_POPTR</name>
<dbReference type="Proteomes" id="UP000006729">
    <property type="component" value="Chromosome 9"/>
</dbReference>
<dbReference type="InParanoid" id="A0A3N7FPC0"/>
<sequence length="95" mass="10991">MSKSDVFILILLDRVLEEKILEGHTSKNTQLAQQKIELSVHIGITRTSGCWIDQGIRNQTYAYTHKFHIYRCFSKLTMQLEAGFFAKLVILFSAR</sequence>
<proteinExistence type="predicted"/>
<gene>
    <name evidence="1" type="ORF">POPTR_009G117250</name>
</gene>